<protein>
    <submittedName>
        <fullName evidence="2">Uncharacterized protein</fullName>
    </submittedName>
</protein>
<evidence type="ECO:0000313" key="3">
    <source>
        <dbReference type="Proteomes" id="UP000288675"/>
    </source>
</evidence>
<keyword evidence="1" id="KW-0812">Transmembrane</keyword>
<dbReference type="GeneID" id="82852994"/>
<keyword evidence="1" id="KW-1133">Transmembrane helix</keyword>
<organism evidence="2 3">
    <name type="scientific">Bacillus glycinifermentans</name>
    <dbReference type="NCBI Taxonomy" id="1664069"/>
    <lineage>
        <taxon>Bacteria</taxon>
        <taxon>Bacillati</taxon>
        <taxon>Bacillota</taxon>
        <taxon>Bacilli</taxon>
        <taxon>Bacillales</taxon>
        <taxon>Bacillaceae</taxon>
        <taxon>Bacillus</taxon>
    </lineage>
</organism>
<dbReference type="RefSeq" id="WP_128748111.1">
    <property type="nucleotide sequence ID" value="NZ_CP035232.1"/>
</dbReference>
<feature type="transmembrane region" description="Helical" evidence="1">
    <location>
        <begin position="86"/>
        <end position="102"/>
    </location>
</feature>
<reference evidence="2 3" key="1">
    <citation type="submission" date="2019-01" db="EMBL/GenBank/DDBJ databases">
        <title>Genome sequence of Bacillus glycinifermentans SRCM103574.</title>
        <authorList>
            <person name="Kong H.-J."/>
            <person name="Jeong S.-Y."/>
            <person name="Jeong D.-Y."/>
        </authorList>
    </citation>
    <scope>NUCLEOTIDE SEQUENCE [LARGE SCALE GENOMIC DNA]</scope>
    <source>
        <strain evidence="2 3">SRCM103574</strain>
    </source>
</reference>
<proteinExistence type="predicted"/>
<feature type="transmembrane region" description="Helical" evidence="1">
    <location>
        <begin position="108"/>
        <end position="125"/>
    </location>
</feature>
<keyword evidence="1" id="KW-0472">Membrane</keyword>
<dbReference type="AlphaFoldDB" id="A0AAJ4D2R1"/>
<gene>
    <name evidence="2" type="ORF">EQZ20_09885</name>
</gene>
<sequence length="154" mass="17686">MWPFRKKKNDIDLEDVKSWSKEDAKHFFLTASDEEFHVFIETCFSVKSEGNCVDMLNLLRRLDNDGLFYGIAKVTKVEAQFDHSKYLAALVSLITIIANLYIKVNVGWAIVATGSLIVPTLLKIVREMRRRVSAVYLKSLLEQVKTEKEKEKAS</sequence>
<evidence type="ECO:0000313" key="2">
    <source>
        <dbReference type="EMBL" id="QAT65201.1"/>
    </source>
</evidence>
<dbReference type="Proteomes" id="UP000288675">
    <property type="component" value="Chromosome"/>
</dbReference>
<dbReference type="EMBL" id="CP035232">
    <property type="protein sequence ID" value="QAT65201.1"/>
    <property type="molecule type" value="Genomic_DNA"/>
</dbReference>
<evidence type="ECO:0000256" key="1">
    <source>
        <dbReference type="SAM" id="Phobius"/>
    </source>
</evidence>
<accession>A0AAJ4D2R1</accession>
<name>A0AAJ4D2R1_9BACI</name>